<comment type="caution">
    <text evidence="1">The sequence shown here is derived from an EMBL/GenBank/DDBJ whole genome shotgun (WGS) entry which is preliminary data.</text>
</comment>
<dbReference type="EMBL" id="JABXWD010000146">
    <property type="protein sequence ID" value="MBV6341751.1"/>
    <property type="molecule type" value="Genomic_DNA"/>
</dbReference>
<evidence type="ECO:0000313" key="1">
    <source>
        <dbReference type="EMBL" id="MBV6341751.1"/>
    </source>
</evidence>
<proteinExistence type="predicted"/>
<gene>
    <name evidence="1" type="ORF">HWQ67_09145</name>
</gene>
<evidence type="ECO:0000313" key="2">
    <source>
        <dbReference type="Proteomes" id="UP001196980"/>
    </source>
</evidence>
<sequence length="867" mass="97961">MAKPKKKLICFDDIRLMLKDETISDKQINNLIKEIRKREKIRKAEGTLQSTEEILKDITGKMVEDSKIAAIIEKRNKAKNLTIDKQLDTSETRHRDPADAAQSKTVGTYMSRGSVDQLYKSYQADYLVGLVHDLRDAETGLLEIARKGVIDEDIAMERGELMKEDGKPGITQNREALAIAEIIHKWQEKLRRDLNNRGAWITELEDFIASTSHDPDKLKPSLMERYKAKRGGYDPWDAKYQQWKSDIFASRLNQSKVFEDVASEDIEAFMRGSFDALVSGLHKNAGKGADSTSKISGFKGPANLARKLSEARKFHWEDGKGWWEYHKKYGRGTLLDTVMSGLDSGARNVALMQVFGTNPEDGYIRWIERMMEKYRTSAEPGAMDKFNSLKSQSKKLQNFWKEVSGETQMAHNAGWAKFSSGLRLSQNLAKLGGLLLSQPNDIATIAVELSRNGIHPLEGYYTAMTNLFKGRTAGEIRLLADLIGVGADGIVGDLAGRISALDNVPSAMRKIQRAFFKATGGEWWTDSHKTGVGLILSHNLGRNKMKAFAELDPDLQTTLRIYDIDSGKWDIIRRYSTEVEGKEFISPDLMQNITDDEVRAYMISQGIDKSKIRGIQDFKRRLEVDLRSYFVDRTDHAVLTPGARELAAIRLGTRPGTLEGEALRFFGQFKAFPYTMIHKMLGGEIYRGGARNLREAFLSSKYRGDLLGLSHLLVATTVLGYISMSMKDLAKGKMPRDPTDWKTFIAAFTQGNGAGIYGDFAFGEFNRFGRSALSSLAGPTIGQLDDVLELWTRWKKGEDLGAQGFRMALNNAPFINLFYTRWALNYLFLYNIQEHMNPGYLRRMERRVERENAQTYIFPPSKYSAGR</sequence>
<accession>A0ABS6RYR4</accession>
<dbReference type="RefSeq" id="WP_218252380.1">
    <property type="nucleotide sequence ID" value="NZ_JABXWD010000146.1"/>
</dbReference>
<reference evidence="1 2" key="1">
    <citation type="journal article" date="2020" name="J Geophys Res Biogeosci">
        <title>Magnetotaxis as an Adaptation to Enable Bacterial Shuttling of Microbial Sulfur and Sulfur Cycling Across Aquatic Oxic#Anoxic Interfaces.</title>
        <authorList>
            <person name="Li J."/>
            <person name="Liu P."/>
            <person name="Wang J."/>
            <person name="Roberts A.P."/>
            <person name="Pan Y."/>
        </authorList>
    </citation>
    <scope>NUCLEOTIDE SEQUENCE [LARGE SCALE GENOMIC DNA]</scope>
    <source>
        <strain evidence="1 2">MYR-1_YQ</strain>
    </source>
</reference>
<protein>
    <submittedName>
        <fullName evidence="1">Uncharacterized protein</fullName>
    </submittedName>
</protein>
<organism evidence="1 2">
    <name type="scientific">Candidatus Magnetobacterium casense</name>
    <dbReference type="NCBI Taxonomy" id="1455061"/>
    <lineage>
        <taxon>Bacteria</taxon>
        <taxon>Pseudomonadati</taxon>
        <taxon>Nitrospirota</taxon>
        <taxon>Thermodesulfovibrionia</taxon>
        <taxon>Thermodesulfovibrionales</taxon>
        <taxon>Candidatus Magnetobacteriaceae</taxon>
        <taxon>Candidatus Magnetobacterium</taxon>
    </lineage>
</organism>
<dbReference type="Proteomes" id="UP001196980">
    <property type="component" value="Unassembled WGS sequence"/>
</dbReference>
<name>A0ABS6RYR4_9BACT</name>
<keyword evidence="2" id="KW-1185">Reference proteome</keyword>